<dbReference type="RefSeq" id="WP_036482305.1">
    <property type="nucleotide sequence ID" value="NZ_JMQM01000001.1"/>
</dbReference>
<dbReference type="PATRIC" id="fig|472175.3.peg.1979"/>
<dbReference type="PANTHER" id="PTHR42724:SF1">
    <property type="entry name" value="TETRAACYLDISACCHARIDE 4'-KINASE, MITOCHONDRIAL-RELATED"/>
    <property type="match status" value="1"/>
</dbReference>
<evidence type="ECO:0000256" key="8">
    <source>
        <dbReference type="ARBA" id="ARBA00022741"/>
    </source>
</evidence>
<sequence length="346" mass="37833">MSSGSEAPPFWWQKPDWRAWALWPFSLAYGAVASWRMRKAPRHEVMAPVLCVGNLTVGGEGKTPVCIALAHEALQQNLKPGFLSRGFGGSFSAPHLVDLEHDSARHVGDEPLLLARHAPVVVTPDRLAGAMRLLQEGCDFIIMDDGFQSARIHMDYALIVVDARRGLGNGHVIPGGPMRAPLIEQLRFATAILTIGEGDGAARVVRRASRAGRPVAAAHIRPLEGHRLEGRRVVAFAGIGNPQKFYRTLEELGAEVVATRDFPDHHAFSHDDFADLEELAGEHGAELVTTEKDMVRLTSGTADARAFAEKVQVLPIEARFETPETPAAIIRETVNAARQRRLKQRG</sequence>
<dbReference type="OrthoDB" id="9766423at2"/>
<evidence type="ECO:0000256" key="2">
    <source>
        <dbReference type="ARBA" id="ARBA00004870"/>
    </source>
</evidence>
<dbReference type="GO" id="GO:0009245">
    <property type="term" value="P:lipid A biosynthetic process"/>
    <property type="evidence" value="ECO:0007669"/>
    <property type="project" value="UniProtKB-UniRule"/>
</dbReference>
<dbReference type="GO" id="GO:0009244">
    <property type="term" value="P:lipopolysaccharide core region biosynthetic process"/>
    <property type="evidence" value="ECO:0007669"/>
    <property type="project" value="TreeGrafter"/>
</dbReference>
<comment type="catalytic activity">
    <reaction evidence="13">
        <text>a lipid A disaccharide + ATP = a lipid IVA + ADP + H(+)</text>
        <dbReference type="Rhea" id="RHEA:67840"/>
        <dbReference type="ChEBI" id="CHEBI:15378"/>
        <dbReference type="ChEBI" id="CHEBI:30616"/>
        <dbReference type="ChEBI" id="CHEBI:176343"/>
        <dbReference type="ChEBI" id="CHEBI:176425"/>
        <dbReference type="ChEBI" id="CHEBI:456216"/>
        <dbReference type="EC" id="2.7.1.130"/>
    </reaction>
</comment>
<evidence type="ECO:0000313" key="14">
    <source>
        <dbReference type="EMBL" id="KFB10931.1"/>
    </source>
</evidence>
<dbReference type="UniPathway" id="UPA00359">
    <property type="reaction ID" value="UER00482"/>
</dbReference>
<evidence type="ECO:0000256" key="9">
    <source>
        <dbReference type="ARBA" id="ARBA00022777"/>
    </source>
</evidence>
<evidence type="ECO:0000256" key="7">
    <source>
        <dbReference type="ARBA" id="ARBA00022679"/>
    </source>
</evidence>
<dbReference type="Proteomes" id="UP000053675">
    <property type="component" value="Unassembled WGS sequence"/>
</dbReference>
<dbReference type="InterPro" id="IPR003758">
    <property type="entry name" value="LpxK"/>
</dbReference>
<keyword evidence="10 13" id="KW-0067">ATP-binding</keyword>
<evidence type="ECO:0000256" key="13">
    <source>
        <dbReference type="HAMAP-Rule" id="MF_00409"/>
    </source>
</evidence>
<dbReference type="PANTHER" id="PTHR42724">
    <property type="entry name" value="TETRAACYLDISACCHARIDE 4'-KINASE"/>
    <property type="match status" value="1"/>
</dbReference>
<comment type="similarity">
    <text evidence="13">Belongs to the LpxK family.</text>
</comment>
<dbReference type="EC" id="2.7.1.130" evidence="3 13"/>
<keyword evidence="11 13" id="KW-0443">Lipid metabolism</keyword>
<organism evidence="14 15">
    <name type="scientific">Nitratireductor basaltis</name>
    <dbReference type="NCBI Taxonomy" id="472175"/>
    <lineage>
        <taxon>Bacteria</taxon>
        <taxon>Pseudomonadati</taxon>
        <taxon>Pseudomonadota</taxon>
        <taxon>Alphaproteobacteria</taxon>
        <taxon>Hyphomicrobiales</taxon>
        <taxon>Phyllobacteriaceae</taxon>
        <taxon>Nitratireductor</taxon>
    </lineage>
</organism>
<dbReference type="GO" id="GO:0005886">
    <property type="term" value="C:plasma membrane"/>
    <property type="evidence" value="ECO:0007669"/>
    <property type="project" value="TreeGrafter"/>
</dbReference>
<evidence type="ECO:0000256" key="5">
    <source>
        <dbReference type="ARBA" id="ARBA00022516"/>
    </source>
</evidence>
<protein>
    <recommendedName>
        <fullName evidence="4 13">Tetraacyldisaccharide 4'-kinase</fullName>
        <ecNumber evidence="3 13">2.7.1.130</ecNumber>
    </recommendedName>
    <alternativeName>
        <fullName evidence="12 13">Lipid A 4'-kinase</fullName>
    </alternativeName>
</protein>
<accession>A0A084UD95</accession>
<evidence type="ECO:0000256" key="6">
    <source>
        <dbReference type="ARBA" id="ARBA00022556"/>
    </source>
</evidence>
<dbReference type="GO" id="GO:0005524">
    <property type="term" value="F:ATP binding"/>
    <property type="evidence" value="ECO:0007669"/>
    <property type="project" value="UniProtKB-UniRule"/>
</dbReference>
<keyword evidence="8 13" id="KW-0547">Nucleotide-binding</keyword>
<dbReference type="STRING" id="472175.EL18_01972"/>
<evidence type="ECO:0000256" key="4">
    <source>
        <dbReference type="ARBA" id="ARBA00016436"/>
    </source>
</evidence>
<name>A0A084UD95_9HYPH</name>
<comment type="function">
    <text evidence="1 13">Transfers the gamma-phosphate of ATP to the 4'-position of a tetraacyldisaccharide 1-phosphate intermediate (termed DS-1-P) to form tetraacyldisaccharide 1,4'-bis-phosphate (lipid IVA).</text>
</comment>
<dbReference type="HAMAP" id="MF_00409">
    <property type="entry name" value="LpxK"/>
    <property type="match status" value="1"/>
</dbReference>
<proteinExistence type="inferred from homology"/>
<evidence type="ECO:0000256" key="3">
    <source>
        <dbReference type="ARBA" id="ARBA00012071"/>
    </source>
</evidence>
<comment type="pathway">
    <text evidence="2 13">Glycolipid biosynthesis; lipid IV(A) biosynthesis; lipid IV(A) from (3R)-3-hydroxytetradecanoyl-[acyl-carrier-protein] and UDP-N-acetyl-alpha-D-glucosamine: step 6/6.</text>
</comment>
<keyword evidence="9 13" id="KW-0418">Kinase</keyword>
<evidence type="ECO:0000313" key="15">
    <source>
        <dbReference type="Proteomes" id="UP000053675"/>
    </source>
</evidence>
<keyword evidence="15" id="KW-1185">Reference proteome</keyword>
<keyword evidence="6 13" id="KW-0441">Lipid A biosynthesis</keyword>
<comment type="caution">
    <text evidence="14">The sequence shown here is derived from an EMBL/GenBank/DDBJ whole genome shotgun (WGS) entry which is preliminary data.</text>
</comment>
<keyword evidence="5 13" id="KW-0444">Lipid biosynthesis</keyword>
<dbReference type="AlphaFoldDB" id="A0A084UD95"/>
<feature type="binding site" evidence="13">
    <location>
        <begin position="56"/>
        <end position="63"/>
    </location>
    <ligand>
        <name>ATP</name>
        <dbReference type="ChEBI" id="CHEBI:30616"/>
    </ligand>
</feature>
<evidence type="ECO:0000256" key="10">
    <source>
        <dbReference type="ARBA" id="ARBA00022840"/>
    </source>
</evidence>
<dbReference type="eggNOG" id="COG1663">
    <property type="taxonomic scope" value="Bacteria"/>
</dbReference>
<evidence type="ECO:0000256" key="1">
    <source>
        <dbReference type="ARBA" id="ARBA00002274"/>
    </source>
</evidence>
<dbReference type="InterPro" id="IPR027417">
    <property type="entry name" value="P-loop_NTPase"/>
</dbReference>
<dbReference type="SUPFAM" id="SSF52540">
    <property type="entry name" value="P-loop containing nucleoside triphosphate hydrolases"/>
    <property type="match status" value="1"/>
</dbReference>
<evidence type="ECO:0000256" key="12">
    <source>
        <dbReference type="ARBA" id="ARBA00029757"/>
    </source>
</evidence>
<gene>
    <name evidence="13 14" type="primary">lpxK</name>
    <name evidence="14" type="ORF">EL18_01972</name>
</gene>
<dbReference type="EMBL" id="JMQM01000001">
    <property type="protein sequence ID" value="KFB10931.1"/>
    <property type="molecule type" value="Genomic_DNA"/>
</dbReference>
<dbReference type="Pfam" id="PF02606">
    <property type="entry name" value="LpxK"/>
    <property type="match status" value="1"/>
</dbReference>
<evidence type="ECO:0000256" key="11">
    <source>
        <dbReference type="ARBA" id="ARBA00023098"/>
    </source>
</evidence>
<reference evidence="14 15" key="1">
    <citation type="submission" date="2014-05" db="EMBL/GenBank/DDBJ databases">
        <title>Draft Genome Sequence of Nitratireductor basaltis Strain UMTGB225, A Marine Bacterium Isolated from Green Barrel Tunicate.</title>
        <authorList>
            <person name="Gan H.Y."/>
        </authorList>
    </citation>
    <scope>NUCLEOTIDE SEQUENCE [LARGE SCALE GENOMIC DNA]</scope>
    <source>
        <strain evidence="14 15">UMTGB225</strain>
    </source>
</reference>
<dbReference type="GO" id="GO:0009029">
    <property type="term" value="F:lipid-A 4'-kinase activity"/>
    <property type="evidence" value="ECO:0007669"/>
    <property type="project" value="UniProtKB-UniRule"/>
</dbReference>
<dbReference type="NCBIfam" id="TIGR00682">
    <property type="entry name" value="lpxK"/>
    <property type="match status" value="1"/>
</dbReference>
<keyword evidence="7 13" id="KW-0808">Transferase</keyword>